<accession>A0A195B0E0</accession>
<reference evidence="1 2" key="1">
    <citation type="submission" date="2015-09" db="EMBL/GenBank/DDBJ databases">
        <title>Atta colombica WGS genome.</title>
        <authorList>
            <person name="Nygaard S."/>
            <person name="Hu H."/>
            <person name="Boomsma J."/>
            <person name="Zhang G."/>
        </authorList>
    </citation>
    <scope>NUCLEOTIDE SEQUENCE [LARGE SCALE GENOMIC DNA]</scope>
    <source>
        <strain evidence="1">Treedump-2</strain>
        <tissue evidence="1">Whole body</tissue>
    </source>
</reference>
<proteinExistence type="predicted"/>
<evidence type="ECO:0000313" key="1">
    <source>
        <dbReference type="EMBL" id="KYM77762.1"/>
    </source>
</evidence>
<dbReference type="EMBL" id="KQ976692">
    <property type="protein sequence ID" value="KYM77762.1"/>
    <property type="molecule type" value="Genomic_DNA"/>
</dbReference>
<organism evidence="1 2">
    <name type="scientific">Atta colombica</name>
    <dbReference type="NCBI Taxonomy" id="520822"/>
    <lineage>
        <taxon>Eukaryota</taxon>
        <taxon>Metazoa</taxon>
        <taxon>Ecdysozoa</taxon>
        <taxon>Arthropoda</taxon>
        <taxon>Hexapoda</taxon>
        <taxon>Insecta</taxon>
        <taxon>Pterygota</taxon>
        <taxon>Neoptera</taxon>
        <taxon>Endopterygota</taxon>
        <taxon>Hymenoptera</taxon>
        <taxon>Apocrita</taxon>
        <taxon>Aculeata</taxon>
        <taxon>Formicoidea</taxon>
        <taxon>Formicidae</taxon>
        <taxon>Myrmicinae</taxon>
        <taxon>Atta</taxon>
    </lineage>
</organism>
<dbReference type="Proteomes" id="UP000078540">
    <property type="component" value="Unassembled WGS sequence"/>
</dbReference>
<keyword evidence="2" id="KW-1185">Reference proteome</keyword>
<dbReference type="AlphaFoldDB" id="A0A195B0E0"/>
<name>A0A195B0E0_9HYME</name>
<gene>
    <name evidence="1" type="ORF">ALC53_11773</name>
</gene>
<protein>
    <submittedName>
        <fullName evidence="1">Uncharacterized protein</fullName>
    </submittedName>
</protein>
<sequence length="291" mass="32777">MRPRRVRRNANSVMNPLEILKLHNHRNFAARDVILNGDYSDVGVRADSLKFTVAFLHAGVYSENNIERHENSVTSNVSKGRRNGNIKNMRCLKSSAEIQNARQQSRPQGCLSVFQRIPVSIRKSRTTAVRRKKRVTARYFDRGHSRGLFLLAIDSNQRCRDALLEMTDDRGEAWLSPLYWCTVEPLLGSLLTLSASPIGTRCQDTEVITPCTRLCAVGILWLSENRLPQILLPRARPALHAVVATRLSHIRHGFALQSENTDSSSQRSCVTASTLSSPFVFSGSIKYKITY</sequence>
<evidence type="ECO:0000313" key="2">
    <source>
        <dbReference type="Proteomes" id="UP000078540"/>
    </source>
</evidence>